<organism evidence="2 3">
    <name type="scientific">Plectus sambesii</name>
    <dbReference type="NCBI Taxonomy" id="2011161"/>
    <lineage>
        <taxon>Eukaryota</taxon>
        <taxon>Metazoa</taxon>
        <taxon>Ecdysozoa</taxon>
        <taxon>Nematoda</taxon>
        <taxon>Chromadorea</taxon>
        <taxon>Plectida</taxon>
        <taxon>Plectina</taxon>
        <taxon>Plectoidea</taxon>
        <taxon>Plectidae</taxon>
        <taxon>Plectus</taxon>
    </lineage>
</organism>
<evidence type="ECO:0000256" key="1">
    <source>
        <dbReference type="SAM" id="SignalP"/>
    </source>
</evidence>
<dbReference type="WBParaSite" id="PSAMB.scaffold2920size20562.g19588.t1">
    <property type="protein sequence ID" value="PSAMB.scaffold2920size20562.g19588.t1"/>
    <property type="gene ID" value="PSAMB.scaffold2920size20562.g19588"/>
</dbReference>
<dbReference type="AlphaFoldDB" id="A0A914W1E2"/>
<proteinExistence type="predicted"/>
<keyword evidence="1" id="KW-0732">Signal</keyword>
<protein>
    <submittedName>
        <fullName evidence="3">Uncharacterized protein</fullName>
    </submittedName>
</protein>
<evidence type="ECO:0000313" key="3">
    <source>
        <dbReference type="WBParaSite" id="PSAMB.scaffold2920size20562.g19588.t1"/>
    </source>
</evidence>
<keyword evidence="2" id="KW-1185">Reference proteome</keyword>
<evidence type="ECO:0000313" key="2">
    <source>
        <dbReference type="Proteomes" id="UP000887566"/>
    </source>
</evidence>
<reference evidence="3" key="1">
    <citation type="submission" date="2022-11" db="UniProtKB">
        <authorList>
            <consortium name="WormBaseParasite"/>
        </authorList>
    </citation>
    <scope>IDENTIFICATION</scope>
</reference>
<dbReference type="Proteomes" id="UP000887566">
    <property type="component" value="Unplaced"/>
</dbReference>
<accession>A0A914W1E2</accession>
<feature type="chain" id="PRO_5037793301" evidence="1">
    <location>
        <begin position="23"/>
        <end position="129"/>
    </location>
</feature>
<feature type="signal peptide" evidence="1">
    <location>
        <begin position="1"/>
        <end position="22"/>
    </location>
</feature>
<sequence>MTDAKVVCAVVAFALCILRCDGAAFISEGTIGEPLELSLGSTTEPFLWKRVVKVNNVEKTQYLFPCACNNGSWTDGTHYFGSGAVAQWDGTLRIARYSAADEGEYSVPNEPTRPNLPQSLITVQTKKSL</sequence>
<name>A0A914W1E2_9BILA</name>